<sequence length="178" mass="20096">MEQRQLASLGVLGVLAEEETATMNRIHEKLRHSFGRYWGASTGILMPTISQLEDDGHVTSVRDGDEYGYEITSAGHERLQTLLSEPVDDISNPTFHSHLFLKLGFLHHLPTAAQHDELNALQAQLFEARDRLRTLEARHEDESSSSNATGYRSQLLDLRVRIIDAFLEWLAAVQSMTE</sequence>
<dbReference type="Proteomes" id="UP000326170">
    <property type="component" value="Plasmid unnamed2"/>
</dbReference>
<evidence type="ECO:0008006" key="3">
    <source>
        <dbReference type="Google" id="ProtNLM"/>
    </source>
</evidence>
<dbReference type="InterPro" id="IPR036388">
    <property type="entry name" value="WH-like_DNA-bd_sf"/>
</dbReference>
<dbReference type="OrthoDB" id="190972at2157"/>
<keyword evidence="1" id="KW-0614">Plasmid</keyword>
<reference evidence="1 2" key="1">
    <citation type="journal article" date="2007" name="Int. J. Syst. Evol. Microbiol.">
        <title>Natronorubrum sulfidifaciens sp. nov., an extremely haloalkaliphilic archaeon isolated from Aiding salt lake in Xin-Jiang, China.</title>
        <authorList>
            <person name="Cui H.L."/>
            <person name="Tohty D."/>
            <person name="Liu H.C."/>
            <person name="Liu S.J."/>
            <person name="Oren A."/>
            <person name="Zhou P.J."/>
        </authorList>
    </citation>
    <scope>NUCLEOTIDE SEQUENCE [LARGE SCALE GENOMIC DNA]</scope>
    <source>
        <strain evidence="1 2">7-3</strain>
        <plasmid evidence="1">unnamed2</plasmid>
    </source>
</reference>
<accession>A0A5P9P944</accession>
<geneLocation type="plasmid" evidence="1 2">
    <name>unnamed2</name>
</geneLocation>
<name>A0A5P9P944_9EURY</name>
<dbReference type="EMBL" id="CP045490">
    <property type="protein sequence ID" value="QFU84659.1"/>
    <property type="molecule type" value="Genomic_DNA"/>
</dbReference>
<dbReference type="GeneID" id="42303188"/>
<protein>
    <recommendedName>
        <fullName evidence="3">PadR family transcriptional regulator</fullName>
    </recommendedName>
</protein>
<dbReference type="InterPro" id="IPR036390">
    <property type="entry name" value="WH_DNA-bd_sf"/>
</dbReference>
<gene>
    <name evidence="1" type="ORF">GCU68_19210</name>
</gene>
<organism evidence="1 2">
    <name type="scientific">Natronorubrum aibiense</name>
    <dbReference type="NCBI Taxonomy" id="348826"/>
    <lineage>
        <taxon>Archaea</taxon>
        <taxon>Methanobacteriati</taxon>
        <taxon>Methanobacteriota</taxon>
        <taxon>Stenosarchaea group</taxon>
        <taxon>Halobacteria</taxon>
        <taxon>Halobacteriales</taxon>
        <taxon>Natrialbaceae</taxon>
        <taxon>Natronorubrum</taxon>
    </lineage>
</organism>
<proteinExistence type="predicted"/>
<evidence type="ECO:0000313" key="2">
    <source>
        <dbReference type="Proteomes" id="UP000326170"/>
    </source>
</evidence>
<dbReference type="Gene3D" id="1.10.10.10">
    <property type="entry name" value="Winged helix-like DNA-binding domain superfamily/Winged helix DNA-binding domain"/>
    <property type="match status" value="1"/>
</dbReference>
<dbReference type="RefSeq" id="WP_152944218.1">
    <property type="nucleotide sequence ID" value="NZ_CP045490.1"/>
</dbReference>
<dbReference type="SUPFAM" id="SSF46785">
    <property type="entry name" value="Winged helix' DNA-binding domain"/>
    <property type="match status" value="1"/>
</dbReference>
<dbReference type="AlphaFoldDB" id="A0A5P9P944"/>
<evidence type="ECO:0000313" key="1">
    <source>
        <dbReference type="EMBL" id="QFU84659.1"/>
    </source>
</evidence>
<dbReference type="KEGG" id="nas:GCU68_19210"/>
<keyword evidence="2" id="KW-1185">Reference proteome</keyword>